<feature type="non-terminal residue" evidence="1">
    <location>
        <position position="1"/>
    </location>
</feature>
<name>A0AA38FRW3_TAXCH</name>
<protein>
    <submittedName>
        <fullName evidence="1">Uncharacterized protein</fullName>
    </submittedName>
</protein>
<dbReference type="EMBL" id="JAHRHJ020000007">
    <property type="protein sequence ID" value="KAH9309191.1"/>
    <property type="molecule type" value="Genomic_DNA"/>
</dbReference>
<comment type="caution">
    <text evidence="1">The sequence shown here is derived from an EMBL/GenBank/DDBJ whole genome shotgun (WGS) entry which is preliminary data.</text>
</comment>
<dbReference type="Proteomes" id="UP000824469">
    <property type="component" value="Unassembled WGS sequence"/>
</dbReference>
<feature type="non-terminal residue" evidence="1">
    <location>
        <position position="50"/>
    </location>
</feature>
<proteinExistence type="predicted"/>
<keyword evidence="2" id="KW-1185">Reference proteome</keyword>
<organism evidence="1 2">
    <name type="scientific">Taxus chinensis</name>
    <name type="common">Chinese yew</name>
    <name type="synonym">Taxus wallichiana var. chinensis</name>
    <dbReference type="NCBI Taxonomy" id="29808"/>
    <lineage>
        <taxon>Eukaryota</taxon>
        <taxon>Viridiplantae</taxon>
        <taxon>Streptophyta</taxon>
        <taxon>Embryophyta</taxon>
        <taxon>Tracheophyta</taxon>
        <taxon>Spermatophyta</taxon>
        <taxon>Pinopsida</taxon>
        <taxon>Pinidae</taxon>
        <taxon>Conifers II</taxon>
        <taxon>Cupressales</taxon>
        <taxon>Taxaceae</taxon>
        <taxon>Taxus</taxon>
    </lineage>
</organism>
<accession>A0AA38FRW3</accession>
<evidence type="ECO:0000313" key="2">
    <source>
        <dbReference type="Proteomes" id="UP000824469"/>
    </source>
</evidence>
<dbReference type="AlphaFoldDB" id="A0AA38FRW3"/>
<sequence>DLVNFGIFEAWNTAVIGKNDIEVAKEMEKEIGIGEVAVARAYSTFLFVEK</sequence>
<gene>
    <name evidence="1" type="ORF">KI387_037102</name>
</gene>
<reference evidence="1 2" key="1">
    <citation type="journal article" date="2021" name="Nat. Plants">
        <title>The Taxus genome provides insights into paclitaxel biosynthesis.</title>
        <authorList>
            <person name="Xiong X."/>
            <person name="Gou J."/>
            <person name="Liao Q."/>
            <person name="Li Y."/>
            <person name="Zhou Q."/>
            <person name="Bi G."/>
            <person name="Li C."/>
            <person name="Du R."/>
            <person name="Wang X."/>
            <person name="Sun T."/>
            <person name="Guo L."/>
            <person name="Liang H."/>
            <person name="Lu P."/>
            <person name="Wu Y."/>
            <person name="Zhang Z."/>
            <person name="Ro D.K."/>
            <person name="Shang Y."/>
            <person name="Huang S."/>
            <person name="Yan J."/>
        </authorList>
    </citation>
    <scope>NUCLEOTIDE SEQUENCE [LARGE SCALE GENOMIC DNA]</scope>
    <source>
        <strain evidence="1">Ta-2019</strain>
    </source>
</reference>
<evidence type="ECO:0000313" key="1">
    <source>
        <dbReference type="EMBL" id="KAH9309191.1"/>
    </source>
</evidence>